<dbReference type="InterPro" id="IPR043131">
    <property type="entry name" value="BCAT-like_N"/>
</dbReference>
<dbReference type="GO" id="GO:0046394">
    <property type="term" value="P:carboxylic acid biosynthetic process"/>
    <property type="evidence" value="ECO:0007669"/>
    <property type="project" value="UniProtKB-ARBA"/>
</dbReference>
<dbReference type="InterPro" id="IPR050571">
    <property type="entry name" value="Class-IV_PLP-Dep_Aminotrnsfr"/>
</dbReference>
<name>A0A918AXI9_9ACTN</name>
<organism evidence="2 3">
    <name type="scientific">Streptomyces roseolilacinus</name>
    <dbReference type="NCBI Taxonomy" id="66904"/>
    <lineage>
        <taxon>Bacteria</taxon>
        <taxon>Bacillati</taxon>
        <taxon>Actinomycetota</taxon>
        <taxon>Actinomycetes</taxon>
        <taxon>Kitasatosporales</taxon>
        <taxon>Streptomycetaceae</taxon>
        <taxon>Streptomyces</taxon>
    </lineage>
</organism>
<dbReference type="PANTHER" id="PTHR42743:SF11">
    <property type="entry name" value="AMINODEOXYCHORISMATE LYASE"/>
    <property type="match status" value="1"/>
</dbReference>
<evidence type="ECO:0008006" key="4">
    <source>
        <dbReference type="Google" id="ProtNLM"/>
    </source>
</evidence>
<evidence type="ECO:0000313" key="3">
    <source>
        <dbReference type="Proteomes" id="UP000654123"/>
    </source>
</evidence>
<dbReference type="Proteomes" id="UP000654123">
    <property type="component" value="Unassembled WGS sequence"/>
</dbReference>
<evidence type="ECO:0000256" key="1">
    <source>
        <dbReference type="ARBA" id="ARBA00009320"/>
    </source>
</evidence>
<dbReference type="Gene3D" id="3.20.10.10">
    <property type="entry name" value="D-amino Acid Aminotransferase, subunit A, domain 2"/>
    <property type="match status" value="1"/>
</dbReference>
<dbReference type="InterPro" id="IPR036038">
    <property type="entry name" value="Aminotransferase-like"/>
</dbReference>
<dbReference type="Pfam" id="PF01063">
    <property type="entry name" value="Aminotran_4"/>
    <property type="match status" value="1"/>
</dbReference>
<dbReference type="InterPro" id="IPR001544">
    <property type="entry name" value="Aminotrans_IV"/>
</dbReference>
<dbReference type="Gene3D" id="3.30.470.10">
    <property type="match status" value="1"/>
</dbReference>
<evidence type="ECO:0000313" key="2">
    <source>
        <dbReference type="EMBL" id="GGP96967.1"/>
    </source>
</evidence>
<proteinExistence type="inferred from homology"/>
<dbReference type="AlphaFoldDB" id="A0A918AXI9"/>
<accession>A0A918AXI9</accession>
<dbReference type="GO" id="GO:0003824">
    <property type="term" value="F:catalytic activity"/>
    <property type="evidence" value="ECO:0007669"/>
    <property type="project" value="InterPro"/>
</dbReference>
<reference evidence="2" key="2">
    <citation type="submission" date="2020-09" db="EMBL/GenBank/DDBJ databases">
        <authorList>
            <person name="Sun Q."/>
            <person name="Ohkuma M."/>
        </authorList>
    </citation>
    <scope>NUCLEOTIDE SEQUENCE</scope>
    <source>
        <strain evidence="2">JCM 4335</strain>
    </source>
</reference>
<dbReference type="EMBL" id="BMSV01000002">
    <property type="protein sequence ID" value="GGP96967.1"/>
    <property type="molecule type" value="Genomic_DNA"/>
</dbReference>
<dbReference type="PANTHER" id="PTHR42743">
    <property type="entry name" value="AMINO-ACID AMINOTRANSFERASE"/>
    <property type="match status" value="1"/>
</dbReference>
<gene>
    <name evidence="2" type="ORF">GCM10010249_14140</name>
</gene>
<protein>
    <recommendedName>
        <fullName evidence="4">Aminotransferase</fullName>
    </recommendedName>
</protein>
<reference evidence="2" key="1">
    <citation type="journal article" date="2014" name="Int. J. Syst. Evol. Microbiol.">
        <title>Complete genome sequence of Corynebacterium casei LMG S-19264T (=DSM 44701T), isolated from a smear-ripened cheese.</title>
        <authorList>
            <consortium name="US DOE Joint Genome Institute (JGI-PGF)"/>
            <person name="Walter F."/>
            <person name="Albersmeier A."/>
            <person name="Kalinowski J."/>
            <person name="Ruckert C."/>
        </authorList>
    </citation>
    <scope>NUCLEOTIDE SEQUENCE</scope>
    <source>
        <strain evidence="2">JCM 4335</strain>
    </source>
</reference>
<keyword evidence="3" id="KW-1185">Reference proteome</keyword>
<dbReference type="SUPFAM" id="SSF56752">
    <property type="entry name" value="D-aminoacid aminotransferase-like PLP-dependent enzymes"/>
    <property type="match status" value="1"/>
</dbReference>
<dbReference type="NCBIfam" id="NF006734">
    <property type="entry name" value="PRK09266.1"/>
    <property type="match status" value="1"/>
</dbReference>
<dbReference type="InterPro" id="IPR043132">
    <property type="entry name" value="BCAT-like_C"/>
</dbReference>
<comment type="similarity">
    <text evidence="1">Belongs to the class-IV pyridoxal-phosphate-dependent aminotransferase family.</text>
</comment>
<comment type="caution">
    <text evidence="2">The sequence shown here is derived from an EMBL/GenBank/DDBJ whole genome shotgun (WGS) entry which is preliminary data.</text>
</comment>
<sequence>MSTTGFGRPDTLGSDMLFPMTTLNGQPASLEDVLPLALTSYGHFTSVRVEDGRIRGLSLHLERLVRDSRAVFGSDLDTGRVRDLVARALDGHSGPCVVRITVHDPTLDIGRPADAGRPGVLVTVRAAGAIPLPPLRAKSVPYQRDLPQVKHCGLFGALHARRVAQLAGYDDALFVGPDGHVSEGTTWNVGFISDEGVVWPEAPVLPGVTMALLRQHVEHRVVPITLSRAKTAQAAFATNTAIGVRALTAVDDTPMADEHPLLDRLREAYLSLPGERL</sequence>